<dbReference type="Pfam" id="PF01311">
    <property type="entry name" value="Bac_export_1"/>
    <property type="match status" value="1"/>
</dbReference>
<keyword evidence="5 10" id="KW-0812">Transmembrane</keyword>
<dbReference type="Proteomes" id="UP000077134">
    <property type="component" value="Unassembled WGS sequence"/>
</dbReference>
<dbReference type="STRING" id="1763538.LPB68_19910"/>
<sequence>MELILQGFPIFLLIFCRITSFFVVAPIFSSNGVPNTLKIGLSFFISLLIYLTYGVNQTITEDMTYVLLIISEVMVGLLLGFVGYLLITVVQIAGSFIDIQIGFGMANVLDPLTGASVPLIGNFKYMIAMLLFLSMDGHLQLIDAIFHSYEWVPISNDYFMKLYNGSISEFLVRTFSQSFVLAFQMSAPLVVALFLTDVGLGFLAKTAPQFNIFVIGIPVKIFLGLAMLVLIVPSFSYVFSNLFTILFESLHNLLGVVGNDPN</sequence>
<evidence type="ECO:0000256" key="2">
    <source>
        <dbReference type="ARBA" id="ARBA00009772"/>
    </source>
</evidence>
<proteinExistence type="inferred from homology"/>
<evidence type="ECO:0000256" key="3">
    <source>
        <dbReference type="ARBA" id="ARBA00021717"/>
    </source>
</evidence>
<dbReference type="GO" id="GO:0009425">
    <property type="term" value="C:bacterial-type flagellum basal body"/>
    <property type="evidence" value="ECO:0007669"/>
    <property type="project" value="UniProtKB-SubCell"/>
</dbReference>
<keyword evidence="11" id="KW-0966">Cell projection</keyword>
<feature type="transmembrane region" description="Helical" evidence="10">
    <location>
        <begin position="35"/>
        <end position="53"/>
    </location>
</feature>
<evidence type="ECO:0000256" key="4">
    <source>
        <dbReference type="ARBA" id="ARBA00022475"/>
    </source>
</evidence>
<comment type="function">
    <text evidence="1 10">Role in flagellar biosynthesis.</text>
</comment>
<dbReference type="GO" id="GO:0005886">
    <property type="term" value="C:plasma membrane"/>
    <property type="evidence" value="ECO:0007669"/>
    <property type="project" value="UniProtKB-SubCell"/>
</dbReference>
<keyword evidence="11" id="KW-0282">Flagellum</keyword>
<dbReference type="GO" id="GO:0006605">
    <property type="term" value="P:protein targeting"/>
    <property type="evidence" value="ECO:0007669"/>
    <property type="project" value="UniProtKB-UniRule"/>
</dbReference>
<keyword evidence="8 10" id="KW-0975">Bacterial flagellum</keyword>
<feature type="transmembrane region" description="Helical" evidence="10">
    <location>
        <begin position="7"/>
        <end position="29"/>
    </location>
</feature>
<feature type="transmembrane region" description="Helical" evidence="10">
    <location>
        <begin position="65"/>
        <end position="92"/>
    </location>
</feature>
<dbReference type="OrthoDB" id="9807748at2"/>
<feature type="transmembrane region" description="Helical" evidence="10">
    <location>
        <begin position="179"/>
        <end position="204"/>
    </location>
</feature>
<comment type="subcellular location">
    <subcellularLocation>
        <location evidence="10">Cell membrane</location>
        <topology evidence="10">Multi-pass membrane protein</topology>
    </subcellularLocation>
    <subcellularLocation>
        <location evidence="10">Bacterial flagellum basal body</location>
    </subcellularLocation>
</comment>
<keyword evidence="7 10" id="KW-0472">Membrane</keyword>
<keyword evidence="11" id="KW-0969">Cilium</keyword>
<evidence type="ECO:0000256" key="6">
    <source>
        <dbReference type="ARBA" id="ARBA00022989"/>
    </source>
</evidence>
<evidence type="ECO:0000256" key="7">
    <source>
        <dbReference type="ARBA" id="ARBA00023136"/>
    </source>
</evidence>
<organism evidence="11 12">
    <name type="scientific">Paenibacillus crassostreae</name>
    <dbReference type="NCBI Taxonomy" id="1763538"/>
    <lineage>
        <taxon>Bacteria</taxon>
        <taxon>Bacillati</taxon>
        <taxon>Bacillota</taxon>
        <taxon>Bacilli</taxon>
        <taxon>Bacillales</taxon>
        <taxon>Paenibacillaceae</taxon>
        <taxon>Paenibacillus</taxon>
    </lineage>
</organism>
<comment type="similarity">
    <text evidence="2 10">Belongs to the FliR/MopE/SpaR family.</text>
</comment>
<evidence type="ECO:0000256" key="10">
    <source>
        <dbReference type="RuleBase" id="RU362071"/>
    </source>
</evidence>
<dbReference type="KEGG" id="pcx:LPB68_19910"/>
<dbReference type="InterPro" id="IPR002010">
    <property type="entry name" value="T3SS_IM_R"/>
</dbReference>
<dbReference type="NCBIfam" id="TIGR01400">
    <property type="entry name" value="fliR"/>
    <property type="match status" value="1"/>
</dbReference>
<protein>
    <recommendedName>
        <fullName evidence="3 9">Flagellar biosynthetic protein FliR</fullName>
    </recommendedName>
</protein>
<evidence type="ECO:0000313" key="12">
    <source>
        <dbReference type="Proteomes" id="UP000077134"/>
    </source>
</evidence>
<evidence type="ECO:0000256" key="9">
    <source>
        <dbReference type="NCBIfam" id="TIGR01400"/>
    </source>
</evidence>
<keyword evidence="4 10" id="KW-1003">Cell membrane</keyword>
<evidence type="ECO:0000256" key="5">
    <source>
        <dbReference type="ARBA" id="ARBA00022692"/>
    </source>
</evidence>
<keyword evidence="12" id="KW-1185">Reference proteome</keyword>
<dbReference type="EMBL" id="LSFN01000005">
    <property type="protein sequence ID" value="OAB76729.1"/>
    <property type="molecule type" value="Genomic_DNA"/>
</dbReference>
<evidence type="ECO:0000256" key="1">
    <source>
        <dbReference type="ARBA" id="ARBA00002578"/>
    </source>
</evidence>
<evidence type="ECO:0000313" key="11">
    <source>
        <dbReference type="EMBL" id="OAB76729.1"/>
    </source>
</evidence>
<comment type="caution">
    <text evidence="11">The sequence shown here is derived from an EMBL/GenBank/DDBJ whole genome shotgun (WGS) entry which is preliminary data.</text>
</comment>
<gene>
    <name evidence="11" type="ORF">PNBC_04830</name>
</gene>
<dbReference type="AlphaFoldDB" id="A0A167FN38"/>
<dbReference type="PRINTS" id="PR00953">
    <property type="entry name" value="TYPE3IMRPROT"/>
</dbReference>
<dbReference type="RefSeq" id="WP_068655711.1">
    <property type="nucleotide sequence ID" value="NZ_CP017770.1"/>
</dbReference>
<keyword evidence="6 10" id="KW-1133">Transmembrane helix</keyword>
<dbReference type="PANTHER" id="PTHR30065">
    <property type="entry name" value="FLAGELLAR BIOSYNTHETIC PROTEIN FLIR"/>
    <property type="match status" value="1"/>
</dbReference>
<feature type="transmembrane region" description="Helical" evidence="10">
    <location>
        <begin position="210"/>
        <end position="232"/>
    </location>
</feature>
<accession>A0A167FN38</accession>
<dbReference type="PANTHER" id="PTHR30065:SF1">
    <property type="entry name" value="SURFACE PRESENTATION OF ANTIGENS PROTEIN SPAR"/>
    <property type="match status" value="1"/>
</dbReference>
<evidence type="ECO:0000256" key="8">
    <source>
        <dbReference type="ARBA" id="ARBA00023143"/>
    </source>
</evidence>
<dbReference type="InterPro" id="IPR006303">
    <property type="entry name" value="FliR"/>
</dbReference>
<reference evidence="11 12" key="1">
    <citation type="submission" date="2016-02" db="EMBL/GenBank/DDBJ databases">
        <title>Paenibacillus sp. LPB0068, isolated from Crassostrea gigas.</title>
        <authorList>
            <person name="Shin S.-K."/>
            <person name="Yi H."/>
        </authorList>
    </citation>
    <scope>NUCLEOTIDE SEQUENCE [LARGE SCALE GENOMIC DNA]</scope>
    <source>
        <strain evidence="11 12">LPB0068</strain>
    </source>
</reference>
<name>A0A167FN38_9BACL</name>
<dbReference type="GO" id="GO:0044780">
    <property type="term" value="P:bacterial-type flagellum assembly"/>
    <property type="evidence" value="ECO:0007669"/>
    <property type="project" value="UniProtKB-UniRule"/>
</dbReference>